<dbReference type="GO" id="GO:0031090">
    <property type="term" value="C:organelle membrane"/>
    <property type="evidence" value="ECO:0007669"/>
    <property type="project" value="UniProtKB-ARBA"/>
</dbReference>
<keyword evidence="13" id="KW-0472">Membrane</keyword>
<evidence type="ECO:0000256" key="9">
    <source>
        <dbReference type="ARBA" id="ARBA00022771"/>
    </source>
</evidence>
<evidence type="ECO:0000256" key="15">
    <source>
        <dbReference type="PROSITE-ProRule" id="PRU00175"/>
    </source>
</evidence>
<evidence type="ECO:0000259" key="17">
    <source>
        <dbReference type="PROSITE" id="PS50908"/>
    </source>
</evidence>
<evidence type="ECO:0000256" key="7">
    <source>
        <dbReference type="ARBA" id="ARBA00022723"/>
    </source>
</evidence>
<keyword evidence="8" id="KW-0677">Repeat</keyword>
<dbReference type="SMART" id="SM00184">
    <property type="entry name" value="RING"/>
    <property type="match status" value="1"/>
</dbReference>
<keyword evidence="20" id="KW-1185">Reference proteome</keyword>
<keyword evidence="6" id="KW-0812">Transmembrane</keyword>
<dbReference type="CDD" id="cd20354">
    <property type="entry name" value="Rcat_RBR_RNF14"/>
    <property type="match status" value="1"/>
</dbReference>
<dbReference type="EC" id="2.3.2.31" evidence="4"/>
<dbReference type="Proteomes" id="UP001140172">
    <property type="component" value="Unassembled WGS sequence"/>
</dbReference>
<dbReference type="InterPro" id="IPR001841">
    <property type="entry name" value="Znf_RING"/>
</dbReference>
<evidence type="ECO:0000256" key="10">
    <source>
        <dbReference type="ARBA" id="ARBA00022786"/>
    </source>
</evidence>
<evidence type="ECO:0000256" key="6">
    <source>
        <dbReference type="ARBA" id="ARBA00022692"/>
    </source>
</evidence>
<evidence type="ECO:0000256" key="1">
    <source>
        <dbReference type="ARBA" id="ARBA00001798"/>
    </source>
</evidence>
<dbReference type="PROSITE" id="PS50089">
    <property type="entry name" value="ZF_RING_2"/>
    <property type="match status" value="1"/>
</dbReference>
<keyword evidence="11" id="KW-0862">Zinc</keyword>
<keyword evidence="5" id="KW-0808">Transferase</keyword>
<dbReference type="InterPro" id="IPR016135">
    <property type="entry name" value="UBQ-conjugating_enzyme/RWD"/>
</dbReference>
<dbReference type="Pfam" id="PF01485">
    <property type="entry name" value="IBR"/>
    <property type="match status" value="1"/>
</dbReference>
<dbReference type="SUPFAM" id="SSF54495">
    <property type="entry name" value="UBC-like"/>
    <property type="match status" value="1"/>
</dbReference>
<dbReference type="Gene3D" id="1.20.120.1750">
    <property type="match status" value="1"/>
</dbReference>
<dbReference type="InterPro" id="IPR002867">
    <property type="entry name" value="IBR_dom"/>
</dbReference>
<comment type="caution">
    <text evidence="19">The sequence shown here is derived from an EMBL/GenBank/DDBJ whole genome shotgun (WGS) entry which is preliminary data.</text>
</comment>
<accession>A0A9W8HBH5</accession>
<dbReference type="AlphaFoldDB" id="A0A9W8HBH5"/>
<organism evidence="19 20">
    <name type="scientific">Coemansia interrupta</name>
    <dbReference type="NCBI Taxonomy" id="1126814"/>
    <lineage>
        <taxon>Eukaryota</taxon>
        <taxon>Fungi</taxon>
        <taxon>Fungi incertae sedis</taxon>
        <taxon>Zoopagomycota</taxon>
        <taxon>Kickxellomycotina</taxon>
        <taxon>Kickxellomycetes</taxon>
        <taxon>Kickxellales</taxon>
        <taxon>Kickxellaceae</taxon>
        <taxon>Coemansia</taxon>
    </lineage>
</organism>
<dbReference type="FunFam" id="3.30.40.10:FF:000051">
    <property type="entry name" value="RBR-type E3 ubiquitin transferase"/>
    <property type="match status" value="1"/>
</dbReference>
<dbReference type="InterPro" id="IPR047548">
    <property type="entry name" value="Rcat_RBR_RNF14"/>
</dbReference>
<evidence type="ECO:0000256" key="12">
    <source>
        <dbReference type="ARBA" id="ARBA00022989"/>
    </source>
</evidence>
<evidence type="ECO:0000256" key="8">
    <source>
        <dbReference type="ARBA" id="ARBA00022737"/>
    </source>
</evidence>
<proteinExistence type="inferred from homology"/>
<dbReference type="CDD" id="cd23820">
    <property type="entry name" value="RWD_RNF14"/>
    <property type="match status" value="1"/>
</dbReference>
<gene>
    <name evidence="19" type="ORF">GGI15_003680</name>
</gene>
<feature type="domain" description="RING-type" evidence="16">
    <location>
        <begin position="167"/>
        <end position="212"/>
    </location>
</feature>
<dbReference type="GO" id="GO:0061630">
    <property type="term" value="F:ubiquitin protein ligase activity"/>
    <property type="evidence" value="ECO:0007669"/>
    <property type="project" value="UniProtKB-EC"/>
</dbReference>
<dbReference type="Pfam" id="PF00097">
    <property type="entry name" value="zf-C3HC4"/>
    <property type="match status" value="1"/>
</dbReference>
<evidence type="ECO:0000256" key="11">
    <source>
        <dbReference type="ARBA" id="ARBA00022833"/>
    </source>
</evidence>
<keyword evidence="7" id="KW-0479">Metal-binding</keyword>
<dbReference type="InterPro" id="IPR018957">
    <property type="entry name" value="Znf_C3HC4_RING-type"/>
</dbReference>
<feature type="domain" description="RING-type" evidence="18">
    <location>
        <begin position="163"/>
        <end position="415"/>
    </location>
</feature>
<dbReference type="PROSITE" id="PS50908">
    <property type="entry name" value="RWD"/>
    <property type="match status" value="1"/>
</dbReference>
<dbReference type="InterPro" id="IPR031127">
    <property type="entry name" value="E3_UB_ligase_RBR"/>
</dbReference>
<dbReference type="Pfam" id="PF05773">
    <property type="entry name" value="RWD"/>
    <property type="match status" value="1"/>
</dbReference>
<evidence type="ECO:0000259" key="18">
    <source>
        <dbReference type="PROSITE" id="PS51873"/>
    </source>
</evidence>
<evidence type="ECO:0000259" key="16">
    <source>
        <dbReference type="PROSITE" id="PS50089"/>
    </source>
</evidence>
<dbReference type="SMART" id="SM00591">
    <property type="entry name" value="RWD"/>
    <property type="match status" value="1"/>
</dbReference>
<dbReference type="EMBL" id="JANBUM010000269">
    <property type="protein sequence ID" value="KAJ2780041.1"/>
    <property type="molecule type" value="Genomic_DNA"/>
</dbReference>
<dbReference type="InterPro" id="IPR017907">
    <property type="entry name" value="Znf_RING_CS"/>
</dbReference>
<dbReference type="Pfam" id="PF22191">
    <property type="entry name" value="IBR_1"/>
    <property type="match status" value="1"/>
</dbReference>
<dbReference type="PANTHER" id="PTHR11685">
    <property type="entry name" value="RBR FAMILY RING FINGER AND IBR DOMAIN-CONTAINING"/>
    <property type="match status" value="1"/>
</dbReference>
<keyword evidence="9 15" id="KW-0863">Zinc-finger</keyword>
<evidence type="ECO:0000256" key="13">
    <source>
        <dbReference type="ARBA" id="ARBA00023136"/>
    </source>
</evidence>
<evidence type="ECO:0000256" key="3">
    <source>
        <dbReference type="ARBA" id="ARBA00004906"/>
    </source>
</evidence>
<feature type="domain" description="RWD" evidence="17">
    <location>
        <begin position="12"/>
        <end position="133"/>
    </location>
</feature>
<dbReference type="PROSITE" id="PS51873">
    <property type="entry name" value="TRIAD"/>
    <property type="match status" value="1"/>
</dbReference>
<evidence type="ECO:0000256" key="4">
    <source>
        <dbReference type="ARBA" id="ARBA00012251"/>
    </source>
</evidence>
<evidence type="ECO:0000256" key="5">
    <source>
        <dbReference type="ARBA" id="ARBA00022679"/>
    </source>
</evidence>
<dbReference type="GO" id="GO:0008270">
    <property type="term" value="F:zinc ion binding"/>
    <property type="evidence" value="ECO:0007669"/>
    <property type="project" value="UniProtKB-KW"/>
</dbReference>
<dbReference type="Gene3D" id="3.30.40.10">
    <property type="entry name" value="Zinc/RING finger domain, C3HC4 (zinc finger)"/>
    <property type="match status" value="1"/>
</dbReference>
<evidence type="ECO:0000313" key="19">
    <source>
        <dbReference type="EMBL" id="KAJ2780041.1"/>
    </source>
</evidence>
<comment type="catalytic activity">
    <reaction evidence="1">
        <text>[E2 ubiquitin-conjugating enzyme]-S-ubiquitinyl-L-cysteine + [acceptor protein]-L-lysine = [E2 ubiquitin-conjugating enzyme]-L-cysteine + [acceptor protein]-N(6)-ubiquitinyl-L-lysine.</text>
        <dbReference type="EC" id="2.3.2.31"/>
    </reaction>
</comment>
<dbReference type="PROSITE" id="PS00518">
    <property type="entry name" value="ZF_RING_1"/>
    <property type="match status" value="1"/>
</dbReference>
<dbReference type="GO" id="GO:0016567">
    <property type="term" value="P:protein ubiquitination"/>
    <property type="evidence" value="ECO:0007669"/>
    <property type="project" value="InterPro"/>
</dbReference>
<dbReference type="GO" id="GO:0005737">
    <property type="term" value="C:cytoplasm"/>
    <property type="evidence" value="ECO:0007669"/>
    <property type="project" value="UniProtKB-ARBA"/>
</dbReference>
<keyword evidence="12" id="KW-1133">Transmembrane helix</keyword>
<sequence length="449" mass="50970">MNEDECSDLQQCEMDALAAIYGEYVDDTARFEYSAAQPVHGSVEVEVDSGVAQQLLENVDTDIRHLPPIKMTFTLPPAYPLSDAPQIDVSCCWLDDQAIEAAKRQLAAIWELQQGMGVLHSYIDALKYDILASVQKVTIGSTSDRETIVAYDREQKRKEFEAQSYTCAICIEEQSGKHCLRLSCGHVFCRSCLSSYLGILIEEGSVNQLQCPDVQCRKSSAAQITDAEMDELLSPEQISRYRRLYEQRKIDGDRTRYAWCPRAGCGRGVECDAQLDRLCQCTCGYAFCRLCLRTWHGPNFCEVKSVQKIVELYIQAVREDDNSARRQKMEKQYGVGVLQKLLREHEQENASIDYIRGSTQQCPKCRFGIEKAYGCNHMHCSQCDTHFCYLCGELLNKDNPMWHFNTARSGCNRRLFEGIEGTGGNPEEQIEADNFNLMIRLAFDSDDDD</sequence>
<evidence type="ECO:0000256" key="2">
    <source>
        <dbReference type="ARBA" id="ARBA00004167"/>
    </source>
</evidence>
<name>A0A9W8HBH5_9FUNG</name>
<dbReference type="OrthoDB" id="1431934at2759"/>
<comment type="similarity">
    <text evidence="14">Belongs to the RBR family. RNF14 subfamily.</text>
</comment>
<dbReference type="SUPFAM" id="SSF57850">
    <property type="entry name" value="RING/U-box"/>
    <property type="match status" value="3"/>
</dbReference>
<comment type="subcellular location">
    <subcellularLocation>
        <location evidence="2">Membrane</location>
        <topology evidence="2">Single-pass membrane protein</topology>
    </subcellularLocation>
</comment>
<reference evidence="19" key="1">
    <citation type="submission" date="2022-07" db="EMBL/GenBank/DDBJ databases">
        <title>Phylogenomic reconstructions and comparative analyses of Kickxellomycotina fungi.</title>
        <authorList>
            <person name="Reynolds N.K."/>
            <person name="Stajich J.E."/>
            <person name="Barry K."/>
            <person name="Grigoriev I.V."/>
            <person name="Crous P."/>
            <person name="Smith M.E."/>
        </authorList>
    </citation>
    <scope>NUCLEOTIDE SEQUENCE</scope>
    <source>
        <strain evidence="19">BCRC 34489</strain>
    </source>
</reference>
<dbReference type="Gene3D" id="3.10.110.10">
    <property type="entry name" value="Ubiquitin Conjugating Enzyme"/>
    <property type="match status" value="1"/>
</dbReference>
<dbReference type="SMART" id="SM00647">
    <property type="entry name" value="IBR"/>
    <property type="match status" value="2"/>
</dbReference>
<comment type="pathway">
    <text evidence="3">Protein modification; protein ubiquitination.</text>
</comment>
<protein>
    <recommendedName>
        <fullName evidence="4">RBR-type E3 ubiquitin transferase</fullName>
        <ecNumber evidence="4">2.3.2.31</ecNumber>
    </recommendedName>
</protein>
<dbReference type="InterPro" id="IPR044066">
    <property type="entry name" value="TRIAD_supradom"/>
</dbReference>
<keyword evidence="10" id="KW-0833">Ubl conjugation pathway</keyword>
<evidence type="ECO:0000313" key="20">
    <source>
        <dbReference type="Proteomes" id="UP001140172"/>
    </source>
</evidence>
<evidence type="ECO:0000256" key="14">
    <source>
        <dbReference type="ARBA" id="ARBA00044508"/>
    </source>
</evidence>
<dbReference type="InterPro" id="IPR013083">
    <property type="entry name" value="Znf_RING/FYVE/PHD"/>
</dbReference>
<dbReference type="InterPro" id="IPR006575">
    <property type="entry name" value="RWD_dom"/>
</dbReference>